<proteinExistence type="predicted"/>
<evidence type="ECO:0000313" key="2">
    <source>
        <dbReference type="Proteomes" id="UP001162881"/>
    </source>
</evidence>
<gene>
    <name evidence="1" type="ORF">MTR62_14755</name>
</gene>
<comment type="caution">
    <text evidence="1">The sequence shown here is derived from an EMBL/GenBank/DDBJ whole genome shotgun (WGS) entry which is preliminary data.</text>
</comment>
<evidence type="ECO:0000313" key="1">
    <source>
        <dbReference type="EMBL" id="MCJ2183945.1"/>
    </source>
</evidence>
<accession>A0ABT0BG85</accession>
<dbReference type="RefSeq" id="WP_244022281.1">
    <property type="nucleotide sequence ID" value="NZ_JALHLF010000068.1"/>
</dbReference>
<organism evidence="1 2">
    <name type="scientific">Novosphingobium organovorum</name>
    <dbReference type="NCBI Taxonomy" id="2930092"/>
    <lineage>
        <taxon>Bacteria</taxon>
        <taxon>Pseudomonadati</taxon>
        <taxon>Pseudomonadota</taxon>
        <taxon>Alphaproteobacteria</taxon>
        <taxon>Sphingomonadales</taxon>
        <taxon>Sphingomonadaceae</taxon>
        <taxon>Novosphingobium</taxon>
    </lineage>
</organism>
<reference evidence="1" key="1">
    <citation type="submission" date="2022-03" db="EMBL/GenBank/DDBJ databases">
        <title>Identification of a novel bacterium isolated from mangrove sediments.</title>
        <authorList>
            <person name="Pan X."/>
        </authorList>
    </citation>
    <scope>NUCLEOTIDE SEQUENCE</scope>
    <source>
        <strain evidence="1">B1949</strain>
    </source>
</reference>
<protein>
    <submittedName>
        <fullName evidence="1">Uncharacterized protein</fullName>
    </submittedName>
</protein>
<name>A0ABT0BG85_9SPHN</name>
<dbReference type="Proteomes" id="UP001162881">
    <property type="component" value="Unassembled WGS sequence"/>
</dbReference>
<sequence>MAVAGRYDCVTKTPMGTMKGLMTVVPGDGDTFTGTITGDLGSLELRDGTIAGDTIAWKMTMTSPMKIELDCKATITGDDLAGKIKAGFFGSMDLLGTRAG</sequence>
<keyword evidence="2" id="KW-1185">Reference proteome</keyword>
<dbReference type="EMBL" id="JALHLF010000068">
    <property type="protein sequence ID" value="MCJ2183945.1"/>
    <property type="molecule type" value="Genomic_DNA"/>
</dbReference>